<comment type="similarity">
    <text evidence="2 6">Belongs to the RRF family.</text>
</comment>
<dbReference type="CDD" id="cd00520">
    <property type="entry name" value="RRF"/>
    <property type="match status" value="1"/>
</dbReference>
<evidence type="ECO:0000256" key="7">
    <source>
        <dbReference type="SAM" id="MobiDB-lite"/>
    </source>
</evidence>
<evidence type="ECO:0000256" key="5">
    <source>
        <dbReference type="ARBA" id="ARBA00025050"/>
    </source>
</evidence>
<feature type="domain" description="Ribosome recycling factor" evidence="8">
    <location>
        <begin position="20"/>
        <end position="183"/>
    </location>
</feature>
<accession>A0A8J3G205</accession>
<dbReference type="InterPro" id="IPR023584">
    <property type="entry name" value="Ribosome_recyc_fac_dom"/>
</dbReference>
<evidence type="ECO:0000256" key="4">
    <source>
        <dbReference type="ARBA" id="ARBA00022917"/>
    </source>
</evidence>
<keyword evidence="10" id="KW-1185">Reference proteome</keyword>
<dbReference type="Proteomes" id="UP000634004">
    <property type="component" value="Unassembled WGS sequence"/>
</dbReference>
<evidence type="ECO:0000313" key="10">
    <source>
        <dbReference type="Proteomes" id="UP000634004"/>
    </source>
</evidence>
<feature type="region of interest" description="Disordered" evidence="7">
    <location>
        <begin position="141"/>
        <end position="185"/>
    </location>
</feature>
<dbReference type="SUPFAM" id="SSF55194">
    <property type="entry name" value="Ribosome recycling factor, RRF"/>
    <property type="match status" value="1"/>
</dbReference>
<dbReference type="PANTHER" id="PTHR20982">
    <property type="entry name" value="RIBOSOME RECYCLING FACTOR"/>
    <property type="match status" value="1"/>
</dbReference>
<dbReference type="Gene3D" id="1.10.132.20">
    <property type="entry name" value="Ribosome-recycling factor"/>
    <property type="match status" value="1"/>
</dbReference>
<evidence type="ECO:0000256" key="2">
    <source>
        <dbReference type="ARBA" id="ARBA00005912"/>
    </source>
</evidence>
<dbReference type="EMBL" id="BMZH01000004">
    <property type="protein sequence ID" value="GHA90790.1"/>
    <property type="molecule type" value="Genomic_DNA"/>
</dbReference>
<evidence type="ECO:0000256" key="6">
    <source>
        <dbReference type="HAMAP-Rule" id="MF_00040"/>
    </source>
</evidence>
<dbReference type="HAMAP" id="MF_00040">
    <property type="entry name" value="RRF"/>
    <property type="match status" value="1"/>
</dbReference>
<dbReference type="GO" id="GO:0043023">
    <property type="term" value="F:ribosomal large subunit binding"/>
    <property type="evidence" value="ECO:0007669"/>
    <property type="project" value="TreeGrafter"/>
</dbReference>
<dbReference type="InterPro" id="IPR002661">
    <property type="entry name" value="Ribosome_recyc_fac"/>
</dbReference>
<dbReference type="NCBIfam" id="TIGR00496">
    <property type="entry name" value="frr"/>
    <property type="match status" value="1"/>
</dbReference>
<evidence type="ECO:0000256" key="3">
    <source>
        <dbReference type="ARBA" id="ARBA00022490"/>
    </source>
</evidence>
<reference evidence="9" key="1">
    <citation type="journal article" date="2014" name="Int. J. Syst. Evol. Microbiol.">
        <title>Complete genome sequence of Corynebacterium casei LMG S-19264T (=DSM 44701T), isolated from a smear-ripened cheese.</title>
        <authorList>
            <consortium name="US DOE Joint Genome Institute (JGI-PGF)"/>
            <person name="Walter F."/>
            <person name="Albersmeier A."/>
            <person name="Kalinowski J."/>
            <person name="Ruckert C."/>
        </authorList>
    </citation>
    <scope>NUCLEOTIDE SEQUENCE</scope>
    <source>
        <strain evidence="9">KCTC 32513</strain>
    </source>
</reference>
<evidence type="ECO:0000259" key="8">
    <source>
        <dbReference type="Pfam" id="PF01765"/>
    </source>
</evidence>
<evidence type="ECO:0000313" key="9">
    <source>
        <dbReference type="EMBL" id="GHA90790.1"/>
    </source>
</evidence>
<dbReference type="FunFam" id="3.30.1360.40:FF:000001">
    <property type="entry name" value="Ribosome-recycling factor"/>
    <property type="match status" value="1"/>
</dbReference>
<keyword evidence="4 6" id="KW-0648">Protein biosynthesis</keyword>
<comment type="caution">
    <text evidence="9">The sequence shown here is derived from an EMBL/GenBank/DDBJ whole genome shotgun (WGS) entry which is preliminary data.</text>
</comment>
<comment type="subcellular location">
    <subcellularLocation>
        <location evidence="1 6">Cytoplasm</location>
    </subcellularLocation>
</comment>
<dbReference type="GO" id="GO:0002184">
    <property type="term" value="P:cytoplasmic translational termination"/>
    <property type="evidence" value="ECO:0007669"/>
    <property type="project" value="TreeGrafter"/>
</dbReference>
<dbReference type="GO" id="GO:0005829">
    <property type="term" value="C:cytosol"/>
    <property type="evidence" value="ECO:0007669"/>
    <property type="project" value="GOC"/>
</dbReference>
<dbReference type="FunFam" id="1.10.132.20:FF:000001">
    <property type="entry name" value="Ribosome-recycling factor"/>
    <property type="match status" value="1"/>
</dbReference>
<name>A0A8J3G205_9PROT</name>
<dbReference type="RefSeq" id="WP_189496499.1">
    <property type="nucleotide sequence ID" value="NZ_BMZH01000004.1"/>
</dbReference>
<keyword evidence="3 6" id="KW-0963">Cytoplasm</keyword>
<dbReference type="Gene3D" id="3.30.1360.40">
    <property type="match status" value="1"/>
</dbReference>
<dbReference type="InterPro" id="IPR036191">
    <property type="entry name" value="RRF_sf"/>
</dbReference>
<dbReference type="PANTHER" id="PTHR20982:SF3">
    <property type="entry name" value="MITOCHONDRIAL RIBOSOME RECYCLING FACTOR PSEUDO 1"/>
    <property type="match status" value="1"/>
</dbReference>
<protein>
    <recommendedName>
        <fullName evidence="6">Ribosome-recycling factor</fullName>
        <shortName evidence="6">RRF</shortName>
    </recommendedName>
    <alternativeName>
        <fullName evidence="6">Ribosome-releasing factor</fullName>
    </alternativeName>
</protein>
<organism evidence="9 10">
    <name type="scientific">Algimonas arctica</name>
    <dbReference type="NCBI Taxonomy" id="1479486"/>
    <lineage>
        <taxon>Bacteria</taxon>
        <taxon>Pseudomonadati</taxon>
        <taxon>Pseudomonadota</taxon>
        <taxon>Alphaproteobacteria</taxon>
        <taxon>Maricaulales</taxon>
        <taxon>Robiginitomaculaceae</taxon>
        <taxon>Algimonas</taxon>
    </lineage>
</organism>
<reference evidence="9" key="2">
    <citation type="submission" date="2020-09" db="EMBL/GenBank/DDBJ databases">
        <authorList>
            <person name="Sun Q."/>
            <person name="Kim S."/>
        </authorList>
    </citation>
    <scope>NUCLEOTIDE SEQUENCE</scope>
    <source>
        <strain evidence="9">KCTC 32513</strain>
    </source>
</reference>
<sequence>MTGFKVSDYRKRMDGALESLRKEFGGLRTGRANAGLLDGVVVKAYGSEMPINQVASVSVPEARMLTVSVWDKSMVGAVDKALRQSSLGLNPVMDGQNLRIPMPPLTEERRRDLAKVAGTYSENAKIAVRNVRREAMTTLKRLEKDGDMGEDEQKSHEKDVQSATDELVKQIDDALSHKTDEIMQV</sequence>
<evidence type="ECO:0000256" key="1">
    <source>
        <dbReference type="ARBA" id="ARBA00004496"/>
    </source>
</evidence>
<proteinExistence type="inferred from homology"/>
<dbReference type="AlphaFoldDB" id="A0A8J3G205"/>
<dbReference type="Pfam" id="PF01765">
    <property type="entry name" value="RRF"/>
    <property type="match status" value="1"/>
</dbReference>
<comment type="function">
    <text evidence="5 6">Responsible for the release of ribosomes from messenger RNA at the termination of protein biosynthesis. May increase the efficiency of translation by recycling ribosomes from one round of translation to another.</text>
</comment>
<gene>
    <name evidence="6 9" type="primary">frr</name>
    <name evidence="9" type="ORF">GCM10009069_12260</name>
</gene>